<evidence type="ECO:0000313" key="2">
    <source>
        <dbReference type="EMBL" id="RDV28999.1"/>
    </source>
</evidence>
<dbReference type="OrthoDB" id="6708821at2"/>
<dbReference type="GO" id="GO:0009252">
    <property type="term" value="P:peptidoglycan biosynthetic process"/>
    <property type="evidence" value="ECO:0007669"/>
    <property type="project" value="TreeGrafter"/>
</dbReference>
<keyword evidence="3" id="KW-1185">Reference proteome</keyword>
<protein>
    <submittedName>
        <fullName evidence="2">Penicillin-binding protein activator</fullName>
    </submittedName>
</protein>
<evidence type="ECO:0000313" key="3">
    <source>
        <dbReference type="Proteomes" id="UP000256561"/>
    </source>
</evidence>
<dbReference type="Gene3D" id="3.40.50.2300">
    <property type="match status" value="2"/>
</dbReference>
<dbReference type="Pfam" id="PF04348">
    <property type="entry name" value="LppC"/>
    <property type="match status" value="1"/>
</dbReference>
<dbReference type="CDD" id="cd06339">
    <property type="entry name" value="PBP1_YraM_LppC_lipoprotein-like"/>
    <property type="match status" value="1"/>
</dbReference>
<proteinExistence type="predicted"/>
<sequence length="653" mass="73709">MVTNVDFPRGLVKLGCEPEYKEAFVSLARLFLFSKPITLSAAALALAACSSRPVTISQPEPALPDVPVLETQTPDTPEHLIEQARRDWRINQDLVSRNKTLLLAAEGYIDQQQPAKAQVLLKAIHQNPGSDGIAQQANLMIARIYQNEADAETLLPLVQSLSFQPEVRRQQLLLQSDLFARKNQWLAAANALAQGAEPSEQTVRQIWQWVNQASPSTTDLSQSDYTAIRPYLALQELLKTEGLHRNRLRRAVDQFQQVYRGHPIVEYWPQEITQLLEMSPPRLEEVAVLLPLSGRYASTGGTIKEGILAAYFEQQAKGNALRNQTRLRFIDTLDKTPQQLVEDIGETQWVIGPLLKETVDGLMKVLPTHVNLLALNRLSPLADTTPQENPLPDHNAYFALAPEDEAHQLAEHIFQHGYRTPVVVSAESATQQRMLEAFELRWQQLHNEVSNLRPLTKVTFTDSNSLRQGITAALDVAQSKQRIDQIRYMVNEELYNVPRNRRDVDAIVVFASPEQTELLNPMIEASLSPFGDKTVPVFATSRSMEYNRGKNQWRDLQNVRFLDMPWMLPDTPWPELKAQTQTLWPQRSTSMSRLFAFGVDAYQLLPYLPNLALLPQVSVNGLTGQLAMNGEREIVRTLPQAVVDNERVKLLAD</sequence>
<keyword evidence="1" id="KW-0472">Membrane</keyword>
<dbReference type="PANTHER" id="PTHR38038">
    <property type="entry name" value="PENICILLIN-BINDING PROTEIN ACTIVATOR LPOA"/>
    <property type="match status" value="1"/>
</dbReference>
<dbReference type="PANTHER" id="PTHR38038:SF1">
    <property type="entry name" value="PENICILLIN-BINDING PROTEIN ACTIVATOR LPOA"/>
    <property type="match status" value="1"/>
</dbReference>
<gene>
    <name evidence="2" type="ORF">DXV75_00585</name>
</gene>
<dbReference type="InterPro" id="IPR007443">
    <property type="entry name" value="LpoA"/>
</dbReference>
<dbReference type="SUPFAM" id="SSF53822">
    <property type="entry name" value="Periplasmic binding protein-like I"/>
    <property type="match status" value="1"/>
</dbReference>
<dbReference type="EMBL" id="QRHA01000001">
    <property type="protein sequence ID" value="RDV28999.1"/>
    <property type="molecule type" value="Genomic_DNA"/>
</dbReference>
<organism evidence="2 3">
    <name type="scientific">Alteromonas aestuariivivens</name>
    <dbReference type="NCBI Taxonomy" id="1938339"/>
    <lineage>
        <taxon>Bacteria</taxon>
        <taxon>Pseudomonadati</taxon>
        <taxon>Pseudomonadota</taxon>
        <taxon>Gammaproteobacteria</taxon>
        <taxon>Alteromonadales</taxon>
        <taxon>Alteromonadaceae</taxon>
        <taxon>Alteromonas/Salinimonas group</taxon>
        <taxon>Alteromonas</taxon>
    </lineage>
</organism>
<evidence type="ECO:0000256" key="1">
    <source>
        <dbReference type="ARBA" id="ARBA00023136"/>
    </source>
</evidence>
<dbReference type="Gene3D" id="1.25.40.650">
    <property type="match status" value="1"/>
</dbReference>
<dbReference type="InterPro" id="IPR028082">
    <property type="entry name" value="Peripla_BP_I"/>
</dbReference>
<dbReference type="AlphaFoldDB" id="A0A3D8MDS0"/>
<name>A0A3D8MDS0_9ALTE</name>
<dbReference type="GO" id="GO:0031241">
    <property type="term" value="C:periplasmic side of cell outer membrane"/>
    <property type="evidence" value="ECO:0007669"/>
    <property type="project" value="TreeGrafter"/>
</dbReference>
<reference evidence="3" key="1">
    <citation type="submission" date="2018-08" db="EMBL/GenBank/DDBJ databases">
        <authorList>
            <person name="Zhang J."/>
            <person name="Du Z.-J."/>
        </authorList>
    </citation>
    <scope>NUCLEOTIDE SEQUENCE [LARGE SCALE GENOMIC DNA]</scope>
    <source>
        <strain evidence="3">KCTC 52655</strain>
    </source>
</reference>
<dbReference type="Proteomes" id="UP000256561">
    <property type="component" value="Unassembled WGS sequence"/>
</dbReference>
<accession>A0A3D8MDS0</accession>
<comment type="caution">
    <text evidence="2">The sequence shown here is derived from an EMBL/GenBank/DDBJ whole genome shotgun (WGS) entry which is preliminary data.</text>
</comment>
<dbReference type="GO" id="GO:0030234">
    <property type="term" value="F:enzyme regulator activity"/>
    <property type="evidence" value="ECO:0007669"/>
    <property type="project" value="TreeGrafter"/>
</dbReference>